<accession>R7UKW1</accession>
<feature type="domain" description="Chitin-binding type-2" evidence="1">
    <location>
        <begin position="56"/>
        <end position="117"/>
    </location>
</feature>
<reference evidence="3" key="3">
    <citation type="submission" date="2015-06" db="UniProtKB">
        <authorList>
            <consortium name="EnsemblMetazoa"/>
        </authorList>
    </citation>
    <scope>IDENTIFICATION</scope>
</reference>
<dbReference type="Pfam" id="PF01607">
    <property type="entry name" value="CBM_14"/>
    <property type="match status" value="1"/>
</dbReference>
<dbReference type="EMBL" id="AMQN01022587">
    <property type="status" value="NOT_ANNOTATED_CDS"/>
    <property type="molecule type" value="Genomic_DNA"/>
</dbReference>
<dbReference type="GO" id="GO:0008061">
    <property type="term" value="F:chitin binding"/>
    <property type="evidence" value="ECO:0007669"/>
    <property type="project" value="InterPro"/>
</dbReference>
<dbReference type="GO" id="GO:0005576">
    <property type="term" value="C:extracellular region"/>
    <property type="evidence" value="ECO:0007669"/>
    <property type="project" value="InterPro"/>
</dbReference>
<dbReference type="InterPro" id="IPR036508">
    <property type="entry name" value="Chitin-bd_dom_sf"/>
</dbReference>
<name>R7UKW1_CAPTE</name>
<proteinExistence type="predicted"/>
<keyword evidence="4" id="KW-1185">Reference proteome</keyword>
<dbReference type="PROSITE" id="PS50940">
    <property type="entry name" value="CHIT_BIND_II"/>
    <property type="match status" value="1"/>
</dbReference>
<evidence type="ECO:0000313" key="4">
    <source>
        <dbReference type="Proteomes" id="UP000014760"/>
    </source>
</evidence>
<dbReference type="AlphaFoldDB" id="R7UKW1"/>
<dbReference type="EMBL" id="KB300334">
    <property type="protein sequence ID" value="ELU06875.1"/>
    <property type="molecule type" value="Genomic_DNA"/>
</dbReference>
<dbReference type="Gene3D" id="2.170.140.10">
    <property type="entry name" value="Chitin binding domain"/>
    <property type="match status" value="1"/>
</dbReference>
<evidence type="ECO:0000259" key="1">
    <source>
        <dbReference type="PROSITE" id="PS50940"/>
    </source>
</evidence>
<evidence type="ECO:0000313" key="3">
    <source>
        <dbReference type="EnsemblMetazoa" id="CapteP197161"/>
    </source>
</evidence>
<protein>
    <recommendedName>
        <fullName evidence="1">Chitin-binding type-2 domain-containing protein</fullName>
    </recommendedName>
</protein>
<reference evidence="4" key="1">
    <citation type="submission" date="2012-12" db="EMBL/GenBank/DDBJ databases">
        <authorList>
            <person name="Hellsten U."/>
            <person name="Grimwood J."/>
            <person name="Chapman J.A."/>
            <person name="Shapiro H."/>
            <person name="Aerts A."/>
            <person name="Otillar R.P."/>
            <person name="Terry A.Y."/>
            <person name="Boore J.L."/>
            <person name="Simakov O."/>
            <person name="Marletaz F."/>
            <person name="Cho S.-J."/>
            <person name="Edsinger-Gonzales E."/>
            <person name="Havlak P."/>
            <person name="Kuo D.-H."/>
            <person name="Larsson T."/>
            <person name="Lv J."/>
            <person name="Arendt D."/>
            <person name="Savage R."/>
            <person name="Osoegawa K."/>
            <person name="de Jong P."/>
            <person name="Lindberg D.R."/>
            <person name="Seaver E.C."/>
            <person name="Weisblat D.A."/>
            <person name="Putnam N.H."/>
            <person name="Grigoriev I.V."/>
            <person name="Rokhsar D.S."/>
        </authorList>
    </citation>
    <scope>NUCLEOTIDE SEQUENCE</scope>
    <source>
        <strain evidence="4">I ESC-2004</strain>
    </source>
</reference>
<gene>
    <name evidence="2" type="ORF">CAPTEDRAFT_197161</name>
</gene>
<sequence>MTIDPITKELASEPAITIEPVTAISQGPTIDDGMTLDTITRDLTSAIPDPSTSAPEFTCPKYNATHWENRRYVYPGDCTKYYACYECMSDIFKCPWAFEYHSILQECVDPMYSDCEAFPPIHGSYIYYSFVRAVVSHFCAGFISPSNFIEVLSPRVLLRMPKGRTKFSSGRVSHKVAKAQPEGADLDVLADKVCEKVLDKLDNHFIEDRIVDVPQ</sequence>
<evidence type="ECO:0000313" key="2">
    <source>
        <dbReference type="EMBL" id="ELU06875.1"/>
    </source>
</evidence>
<reference evidence="2 4" key="2">
    <citation type="journal article" date="2013" name="Nature">
        <title>Insights into bilaterian evolution from three spiralian genomes.</title>
        <authorList>
            <person name="Simakov O."/>
            <person name="Marletaz F."/>
            <person name="Cho S.J."/>
            <person name="Edsinger-Gonzales E."/>
            <person name="Havlak P."/>
            <person name="Hellsten U."/>
            <person name="Kuo D.H."/>
            <person name="Larsson T."/>
            <person name="Lv J."/>
            <person name="Arendt D."/>
            <person name="Savage R."/>
            <person name="Osoegawa K."/>
            <person name="de Jong P."/>
            <person name="Grimwood J."/>
            <person name="Chapman J.A."/>
            <person name="Shapiro H."/>
            <person name="Aerts A."/>
            <person name="Otillar R.P."/>
            <person name="Terry A.Y."/>
            <person name="Boore J.L."/>
            <person name="Grigoriev I.V."/>
            <person name="Lindberg D.R."/>
            <person name="Seaver E.C."/>
            <person name="Weisblat D.A."/>
            <person name="Putnam N.H."/>
            <person name="Rokhsar D.S."/>
        </authorList>
    </citation>
    <scope>NUCLEOTIDE SEQUENCE</scope>
    <source>
        <strain evidence="2 4">I ESC-2004</strain>
    </source>
</reference>
<dbReference type="SUPFAM" id="SSF57625">
    <property type="entry name" value="Invertebrate chitin-binding proteins"/>
    <property type="match status" value="1"/>
</dbReference>
<dbReference type="EnsemblMetazoa" id="CapteT197161">
    <property type="protein sequence ID" value="CapteP197161"/>
    <property type="gene ID" value="CapteG197161"/>
</dbReference>
<dbReference type="InterPro" id="IPR002557">
    <property type="entry name" value="Chitin-bd_dom"/>
</dbReference>
<organism evidence="2">
    <name type="scientific">Capitella teleta</name>
    <name type="common">Polychaete worm</name>
    <dbReference type="NCBI Taxonomy" id="283909"/>
    <lineage>
        <taxon>Eukaryota</taxon>
        <taxon>Metazoa</taxon>
        <taxon>Spiralia</taxon>
        <taxon>Lophotrochozoa</taxon>
        <taxon>Annelida</taxon>
        <taxon>Polychaeta</taxon>
        <taxon>Sedentaria</taxon>
        <taxon>Scolecida</taxon>
        <taxon>Capitellidae</taxon>
        <taxon>Capitella</taxon>
    </lineage>
</organism>
<dbReference type="Proteomes" id="UP000014760">
    <property type="component" value="Unassembled WGS sequence"/>
</dbReference>
<dbReference type="HOGENOM" id="CLU_1284373_0_0_1"/>